<evidence type="ECO:0000313" key="2">
    <source>
        <dbReference type="Proteomes" id="UP000510621"/>
    </source>
</evidence>
<dbReference type="EMBL" id="CP059265">
    <property type="protein sequence ID" value="QLQ30309.1"/>
    <property type="molecule type" value="Genomic_DNA"/>
</dbReference>
<gene>
    <name evidence="1" type="ORF">HZT40_00265</name>
</gene>
<dbReference type="Proteomes" id="UP000510621">
    <property type="component" value="Chromosome"/>
</dbReference>
<organism evidence="1 2">
    <name type="scientific">Candidatus Thiothrix singaporensis</name>
    <dbReference type="NCBI Taxonomy" id="2799669"/>
    <lineage>
        <taxon>Bacteria</taxon>
        <taxon>Pseudomonadati</taxon>
        <taxon>Pseudomonadota</taxon>
        <taxon>Gammaproteobacteria</taxon>
        <taxon>Thiotrichales</taxon>
        <taxon>Thiotrichaceae</taxon>
        <taxon>Thiothrix</taxon>
    </lineage>
</organism>
<accession>A0A7L6AMR7</accession>
<protein>
    <recommendedName>
        <fullName evidence="3">FecR protein domain-containing protein</fullName>
    </recommendedName>
</protein>
<reference evidence="1" key="1">
    <citation type="submission" date="2020-06" db="EMBL/GenBank/DDBJ databases">
        <title>Analysis procedures for assessing recovery of high quality, complete, closed genomes from Nanopore long read metagenome sequencing.</title>
        <authorList>
            <person name="Bessarab I."/>
            <person name="Arumugam K."/>
            <person name="Haryono M."/>
            <person name="Liu X."/>
            <person name="Roy S."/>
            <person name="Zuniga-Montanez R.E."/>
            <person name="Qiu G."/>
            <person name="Drautz-Moses D.I."/>
            <person name="Law Y.Y."/>
            <person name="Wuertz S."/>
            <person name="Lauro F.M."/>
            <person name="Huson D.H."/>
            <person name="Williams R.B."/>
        </authorList>
    </citation>
    <scope>NUCLEOTIDE SEQUENCE [LARGE SCALE GENOMIC DNA]</scope>
    <source>
        <strain evidence="1">SSD2</strain>
    </source>
</reference>
<evidence type="ECO:0008006" key="3">
    <source>
        <dbReference type="Google" id="ProtNLM"/>
    </source>
</evidence>
<dbReference type="AlphaFoldDB" id="A0A7L6AMR7"/>
<evidence type="ECO:0000313" key="1">
    <source>
        <dbReference type="EMBL" id="QLQ30309.1"/>
    </source>
</evidence>
<keyword evidence="2" id="KW-1185">Reference proteome</keyword>
<dbReference type="KEGG" id="this:HZT40_00265"/>
<name>A0A7L6AMR7_9GAMM</name>
<proteinExistence type="predicted"/>
<sequence length="125" mass="13946">MPAPTITAVRRDAGVVLSKRGKVTARNPEGESRILKRGDPVYADDMVHTVRGANVQLKMNDRNIVMLRGGCAFRVSIYQTQPKDAGDVQRYEYVGGFCVKAAVSLSNCWIWKFIEPYLPGIFGKR</sequence>